<protein>
    <submittedName>
        <fullName evidence="3">DUF5050 domain-containing protein</fullName>
    </submittedName>
</protein>
<dbReference type="SUPFAM" id="SSF49452">
    <property type="entry name" value="Starch-binding domain-like"/>
    <property type="match status" value="1"/>
</dbReference>
<keyword evidence="4" id="KW-1185">Reference proteome</keyword>
<dbReference type="RefSeq" id="WP_263340673.1">
    <property type="nucleotide sequence ID" value="NZ_JAGSYH010000006.1"/>
</dbReference>
<dbReference type="PANTHER" id="PTHR34512">
    <property type="entry name" value="CELL SURFACE PROTEIN"/>
    <property type="match status" value="1"/>
</dbReference>
<dbReference type="Proteomes" id="UP001596091">
    <property type="component" value="Unassembled WGS sequence"/>
</dbReference>
<dbReference type="Gene3D" id="2.130.10.10">
    <property type="entry name" value="YVTN repeat-like/Quinoprotein amine dehydrogenase"/>
    <property type="match status" value="1"/>
</dbReference>
<feature type="compositionally biased region" description="Polar residues" evidence="1">
    <location>
        <begin position="10"/>
        <end position="24"/>
    </location>
</feature>
<feature type="region of interest" description="Disordered" evidence="1">
    <location>
        <begin position="1"/>
        <end position="24"/>
    </location>
</feature>
<dbReference type="Pfam" id="PF16472">
    <property type="entry name" value="DUF5050"/>
    <property type="match status" value="1"/>
</dbReference>
<dbReference type="InterPro" id="IPR015943">
    <property type="entry name" value="WD40/YVTN_repeat-like_dom_sf"/>
</dbReference>
<name>A0ABW1EJK3_9BACT</name>
<evidence type="ECO:0000313" key="4">
    <source>
        <dbReference type="Proteomes" id="UP001596091"/>
    </source>
</evidence>
<gene>
    <name evidence="3" type="ORF">ACFPT7_17875</name>
</gene>
<dbReference type="Gene3D" id="2.40.128.630">
    <property type="match status" value="1"/>
</dbReference>
<dbReference type="InterPro" id="IPR032485">
    <property type="entry name" value="LRP1-like_beta_prop"/>
</dbReference>
<evidence type="ECO:0000313" key="3">
    <source>
        <dbReference type="EMBL" id="MFC5864180.1"/>
    </source>
</evidence>
<dbReference type="PANTHER" id="PTHR34512:SF30">
    <property type="entry name" value="OUTER MEMBRANE PROTEIN ASSEMBLY FACTOR BAMB"/>
    <property type="match status" value="1"/>
</dbReference>
<dbReference type="EMBL" id="JBHSPH010000008">
    <property type="protein sequence ID" value="MFC5864180.1"/>
    <property type="molecule type" value="Genomic_DNA"/>
</dbReference>
<reference evidence="4" key="1">
    <citation type="journal article" date="2019" name="Int. J. Syst. Evol. Microbiol.">
        <title>The Global Catalogue of Microorganisms (GCM) 10K type strain sequencing project: providing services to taxonomists for standard genome sequencing and annotation.</title>
        <authorList>
            <consortium name="The Broad Institute Genomics Platform"/>
            <consortium name="The Broad Institute Genome Sequencing Center for Infectious Disease"/>
            <person name="Wu L."/>
            <person name="Ma J."/>
        </authorList>
    </citation>
    <scope>NUCLEOTIDE SEQUENCE [LARGE SCALE GENOMIC DNA]</scope>
    <source>
        <strain evidence="4">JCM 4087</strain>
    </source>
</reference>
<feature type="region of interest" description="Disordered" evidence="1">
    <location>
        <begin position="381"/>
        <end position="405"/>
    </location>
</feature>
<comment type="caution">
    <text evidence="3">The sequence shown here is derived from an EMBL/GenBank/DDBJ whole genome shotgun (WGS) entry which is preliminary data.</text>
</comment>
<feature type="compositionally biased region" description="Low complexity" evidence="1">
    <location>
        <begin position="381"/>
        <end position="396"/>
    </location>
</feature>
<dbReference type="SUPFAM" id="SSF56973">
    <property type="entry name" value="Aerolisin/ETX pore-forming domain"/>
    <property type="match status" value="1"/>
</dbReference>
<dbReference type="SUPFAM" id="SSF69304">
    <property type="entry name" value="Tricorn protease N-terminal domain"/>
    <property type="match status" value="1"/>
</dbReference>
<sequence length="694" mass="74254">MNMTAPVAESTASDIQNQIGNNSTASSPFVTADEVIFFRGPNNKLMRVNSDGTGLSQLGNNTTNSTPFVTSDGWVWFQGTDDKLYKVFNDGSQLSRPGANDTTSSPTVVGGWVYFRGKNNQLYRMDSAGSEQTWIGKQNTNSTPFVTSDGWVWFQGTDNKLYKIFNDGSQLSRPGANDTISSPTVVGGWVYFRGKDNQLYRMDTAGSEQTWIGKQTTKSTPFVTSDGWVWFQGTDNHLYRVFNDGTQLTRPGANDTASTPVIGRVEISEGTVGEWVYFQSTDNKLNRLFQPVAPIATGTMRPKYYILTVLYAPPGMNGGGSVSSVLGNVVSSVNYSSASSTGTATSVSSSFKDGVTVETSIGLNIPLLTKFEVDAQFNASQTTTDQTSETITSSTTFAQNVPGPGADGINHDHDMFVLMLNPLIGVAIYPGNIMQWNMGVNGPVMNIQFPYVGWLKNPSTMPPGVKQQLDAAGLTAADYAQILTANPFAQGATAIDSNRFVPTPQTYPYQPPFSASDPVFTNTITLQSSVTESENHTVQNQYSVSVSVEADFNLLLTPKLKITGSLEWTNTNSYGTSSTSTQTAAATVGGPAFGYSGPTDVVVYWDTLYSSFLFAFPAASPTVVGTLTDASGKVVANKAITLTVGGKKFETFTNQQGQYRFYGAPAGSGSLVVDGSPFAITVGAGAPPGNIRLH</sequence>
<feature type="domain" description="Prolow-density lipoprotein receptor-related protein 1-like beta-propeller" evidence="2">
    <location>
        <begin position="61"/>
        <end position="285"/>
    </location>
</feature>
<accession>A0ABW1EJK3</accession>
<evidence type="ECO:0000259" key="2">
    <source>
        <dbReference type="Pfam" id="PF16472"/>
    </source>
</evidence>
<evidence type="ECO:0000256" key="1">
    <source>
        <dbReference type="SAM" id="MobiDB-lite"/>
    </source>
</evidence>
<proteinExistence type="predicted"/>
<dbReference type="InterPro" id="IPR013784">
    <property type="entry name" value="Carb-bd-like_fold"/>
</dbReference>
<organism evidence="3 4">
    <name type="scientific">Acidicapsa dinghuensis</name>
    <dbReference type="NCBI Taxonomy" id="2218256"/>
    <lineage>
        <taxon>Bacteria</taxon>
        <taxon>Pseudomonadati</taxon>
        <taxon>Acidobacteriota</taxon>
        <taxon>Terriglobia</taxon>
        <taxon>Terriglobales</taxon>
        <taxon>Acidobacteriaceae</taxon>
        <taxon>Acidicapsa</taxon>
    </lineage>
</organism>